<dbReference type="SUPFAM" id="SSF52540">
    <property type="entry name" value="P-loop containing nucleoside triphosphate hydrolases"/>
    <property type="match status" value="2"/>
</dbReference>
<evidence type="ECO:0000256" key="2">
    <source>
        <dbReference type="ARBA" id="ARBA00006012"/>
    </source>
</evidence>
<evidence type="ECO:0000313" key="12">
    <source>
        <dbReference type="EMBL" id="EPQ25677.1"/>
    </source>
</evidence>
<dbReference type="HOGENOM" id="CLU_000604_35_0_1"/>
<feature type="domain" description="ABC transporter" evidence="11">
    <location>
        <begin position="129"/>
        <end position="389"/>
    </location>
</feature>
<dbReference type="InterPro" id="IPR003593">
    <property type="entry name" value="AAA+_ATPase"/>
</dbReference>
<dbReference type="FunFam" id="3.40.50.300:FF:000054">
    <property type="entry name" value="ABC multidrug transporter atrF"/>
    <property type="match status" value="1"/>
</dbReference>
<keyword evidence="4 10" id="KW-0812">Transmembrane</keyword>
<dbReference type="EMBL" id="KE361652">
    <property type="protein sequence ID" value="EPQ25677.1"/>
    <property type="molecule type" value="Genomic_DNA"/>
</dbReference>
<keyword evidence="3" id="KW-0813">Transport</keyword>
<gene>
    <name evidence="12" type="ORF">PFL1_06749</name>
</gene>
<reference evidence="12 13" key="1">
    <citation type="journal article" date="2013" name="Plant Cell">
        <title>The transition from a phytopathogenic smut ancestor to an anamorphic biocontrol agent deciphered by comparative whole-genome analysis.</title>
        <authorList>
            <person name="Lefebvre F."/>
            <person name="Joly D.L."/>
            <person name="Labbe C."/>
            <person name="Teichmann B."/>
            <person name="Linning R."/>
            <person name="Belzile F."/>
            <person name="Bakkeren G."/>
            <person name="Belanger R.R."/>
        </authorList>
    </citation>
    <scope>NUCLEOTIDE SEQUENCE [LARGE SCALE GENOMIC DNA]</scope>
    <source>
        <strain evidence="12 13">PF-1</strain>
    </source>
</reference>
<evidence type="ECO:0000256" key="8">
    <source>
        <dbReference type="ARBA" id="ARBA00023136"/>
    </source>
</evidence>
<feature type="compositionally biased region" description="Basic and acidic residues" evidence="9">
    <location>
        <begin position="54"/>
        <end position="66"/>
    </location>
</feature>
<dbReference type="InterPro" id="IPR003439">
    <property type="entry name" value="ABC_transporter-like_ATP-bd"/>
</dbReference>
<feature type="region of interest" description="Disordered" evidence="9">
    <location>
        <begin position="1"/>
        <end position="96"/>
    </location>
</feature>
<dbReference type="CDD" id="cd03232">
    <property type="entry name" value="ABCG_PDR_domain2"/>
    <property type="match status" value="1"/>
</dbReference>
<keyword evidence="5" id="KW-0547">Nucleotide-binding</keyword>
<keyword evidence="6" id="KW-0067">ATP-binding</keyword>
<evidence type="ECO:0000256" key="6">
    <source>
        <dbReference type="ARBA" id="ARBA00022840"/>
    </source>
</evidence>
<dbReference type="GO" id="GO:0016887">
    <property type="term" value="F:ATP hydrolysis activity"/>
    <property type="evidence" value="ECO:0007669"/>
    <property type="project" value="InterPro"/>
</dbReference>
<evidence type="ECO:0000256" key="5">
    <source>
        <dbReference type="ARBA" id="ARBA00022741"/>
    </source>
</evidence>
<feature type="transmembrane region" description="Helical" evidence="10">
    <location>
        <begin position="643"/>
        <end position="665"/>
    </location>
</feature>
<dbReference type="PROSITE" id="PS50893">
    <property type="entry name" value="ABC_TRANSPORTER_2"/>
    <property type="match status" value="2"/>
</dbReference>
<feature type="transmembrane region" description="Helical" evidence="10">
    <location>
        <begin position="498"/>
        <end position="518"/>
    </location>
</feature>
<dbReference type="GeneID" id="19320820"/>
<feature type="region of interest" description="Disordered" evidence="9">
    <location>
        <begin position="815"/>
        <end position="841"/>
    </location>
</feature>
<evidence type="ECO:0000256" key="4">
    <source>
        <dbReference type="ARBA" id="ARBA00022692"/>
    </source>
</evidence>
<keyword evidence="7 10" id="KW-1133">Transmembrane helix</keyword>
<dbReference type="KEGG" id="pfp:PFL1_06749"/>
<accession>A0A061H0I0</accession>
<evidence type="ECO:0000259" key="11">
    <source>
        <dbReference type="PROSITE" id="PS50893"/>
    </source>
</evidence>
<name>A0A061H0I0_9BASI</name>
<feature type="transmembrane region" description="Helical" evidence="10">
    <location>
        <begin position="745"/>
        <end position="765"/>
    </location>
</feature>
<dbReference type="PANTHER" id="PTHR19241">
    <property type="entry name" value="ATP-BINDING CASSETTE TRANSPORTER"/>
    <property type="match status" value="1"/>
</dbReference>
<dbReference type="Pfam" id="PF19055">
    <property type="entry name" value="ABC2_membrane_7"/>
    <property type="match status" value="1"/>
</dbReference>
<dbReference type="InterPro" id="IPR034003">
    <property type="entry name" value="ABCG_PDR_2"/>
</dbReference>
<dbReference type="CDD" id="cd03233">
    <property type="entry name" value="ABCG_PDR_domain1"/>
    <property type="match status" value="1"/>
</dbReference>
<feature type="transmembrane region" description="Helical" evidence="10">
    <location>
        <begin position="1206"/>
        <end position="1223"/>
    </location>
</feature>
<comment type="similarity">
    <text evidence="2">Belongs to the ABC transporter superfamily. ABCG family. PDR (TC 3.A.1.205) subfamily.</text>
</comment>
<feature type="transmembrane region" description="Helical" evidence="10">
    <location>
        <begin position="1235"/>
        <end position="1256"/>
    </location>
</feature>
<organism evidence="12 13">
    <name type="scientific">Pseudozyma flocculosa PF-1</name>
    <dbReference type="NCBI Taxonomy" id="1277687"/>
    <lineage>
        <taxon>Eukaryota</taxon>
        <taxon>Fungi</taxon>
        <taxon>Dikarya</taxon>
        <taxon>Basidiomycota</taxon>
        <taxon>Ustilaginomycotina</taxon>
        <taxon>Ustilaginomycetes</taxon>
        <taxon>Ustilaginales</taxon>
        <taxon>Ustilaginaceae</taxon>
        <taxon>Pseudozyma</taxon>
    </lineage>
</organism>
<evidence type="ECO:0000256" key="7">
    <source>
        <dbReference type="ARBA" id="ARBA00022989"/>
    </source>
</evidence>
<dbReference type="eggNOG" id="KOG0065">
    <property type="taxonomic scope" value="Eukaryota"/>
</dbReference>
<dbReference type="Pfam" id="PF06422">
    <property type="entry name" value="PDR_CDR"/>
    <property type="match status" value="1"/>
</dbReference>
<evidence type="ECO:0000256" key="10">
    <source>
        <dbReference type="SAM" id="Phobius"/>
    </source>
</evidence>
<protein>
    <recommendedName>
        <fullName evidence="11">ABC transporter domain-containing protein</fullName>
    </recommendedName>
</protein>
<evidence type="ECO:0000256" key="3">
    <source>
        <dbReference type="ARBA" id="ARBA00022448"/>
    </source>
</evidence>
<dbReference type="Pfam" id="PF01061">
    <property type="entry name" value="ABC2_membrane"/>
    <property type="match status" value="2"/>
</dbReference>
<dbReference type="Pfam" id="PF00005">
    <property type="entry name" value="ABC_tran"/>
    <property type="match status" value="2"/>
</dbReference>
<feature type="transmembrane region" description="Helical" evidence="10">
    <location>
        <begin position="1339"/>
        <end position="1360"/>
    </location>
</feature>
<dbReference type="SMART" id="SM00382">
    <property type="entry name" value="AAA"/>
    <property type="match status" value="2"/>
</dbReference>
<keyword evidence="8 10" id="KW-0472">Membrane</keyword>
<dbReference type="GO" id="GO:0005524">
    <property type="term" value="F:ATP binding"/>
    <property type="evidence" value="ECO:0007669"/>
    <property type="project" value="UniProtKB-KW"/>
</dbReference>
<dbReference type="InterPro" id="IPR013525">
    <property type="entry name" value="ABC2_TM"/>
</dbReference>
<sequence>MPQDSTRATTPDRPSLDSDGHHQQHQLDHAEHPDHVGPTQTSSSSSASSSQHNLHSDDKEREHKFDDDDDDDKERRDSKDFPLAADNIPLPTTSSDPRWRHVGVAFHALGVKGFGGQARMVEDLPVSLVRMWDAISWVRKLANIHSGPTSWIIKDVYGLCDAGEMMLVLGRPGSGCSTLLKALSNDTAAFAKPLAGDLRFSNIGPDEAAKRYAGQIVFNGEEDIHLPELSVRDTLGMANMLKAPANLADTSNSSRREYANDQVRKLLDAFGMPHTAGTFVGNEVVRGVSGGERKRVSLTEVLSTNPAIACWDNSTRGLDSAVAYHYIRILRQLSRITGMANVVSIYQASQAMYDCFDRVVVLYDGQLAFSGRAADAEHFFTQWFVKDPRTTTPDFLTGCTSATERRIRPDLVGPAPLTATEMAEAFRKSVYFQKVVDEVDDYRRRNEKSEVPRLLDGSVRAAKHRLTSVASPYVSNIFEQTAACIRRQVQLTINSSSVIITQAGSIVLNAVLTGAVLYKPPASAAGSFRVAGGLFFILLYLTIMGFSEVPNAFATRSVLVKHRKAGFYTPVAQLLGQVSVDLPLYAIYSIVFCSVYYFMLGLSAAASQFFTTFFIVASFYLAIAMMFRMIAAWSPNMTTAIRYSALALSFTLTVSGFGLPAPSMLGWARWMQRTSVTSWALEALLGNEFKTRVLTCSQSDLVPSGPGYTDPQYQTCSIIGAEVGSSSVPGRVYLERQYGFDVGHIWRNVGIIWAFYFIFFFMTILGSNLTIREGGGSAATKIYKRGSPALKRVQVQASDKATDVESAAADLPAQASGKDIAKAQPRAASVDGSRGVGDEKQRDAAKRAAVAKIASAGQPFTFQNVSYSVQVVGKDRKLLDNVSGYVQPGKLSALMGASGAGKTTLLDTISQRKTSGTVEGTFLLDGRPLLNSFGRRTGFVMQGDIHEPYSTVRECLQFSALLRQPAHVPRSEKLAYAEEVLRLLELEELADAIIGAPGIGGLGIEHRKRVTIAVELAAKPDSILFLDEPTSGLDSQGAFEIVRLLRKISSEGISVLATIHQPSSNLFSMFDEIILLAPGGKTVYAGETGEGAQAVLDYFAKQGVYPPSGANPAEFFIETVAPVGGSKIDYAERWKVSPEAARLQDRIAELNSSSQAAGGEADSEQRGGGGEADSRFASTWTTQFVELSRRYFRAQIRDGSYLTSRLVNNVFFGLFTSFFFYRLPHTAAAPQALSLCLLILVQTIAPMTLDIATTYFKNMDLYLARERNGIYSWTAALFAHWVEIPFSVFGAVVLYFCSTWTYNVPVGDTAGLLFLVWIGIGVFGPVSGVLLGAASSDPFAASFVLSLCWNLINTLSGVIAPLGSMPQPFRAVTWITPLRYLYASMVSSVISPITITCLPSQLVHFAKPPAEASCQSYADAFLNLAPGYLVDQPQPEGQGLGAATCAYCPYSTGKTYVDSIGYSYHTRWRDWAIFLVFILVNIALATGLTWWMRIRPLSKK</sequence>
<comment type="subcellular location">
    <subcellularLocation>
        <location evidence="1">Membrane</location>
        <topology evidence="1">Multi-pass membrane protein</topology>
    </subcellularLocation>
</comment>
<dbReference type="GO" id="GO:0016020">
    <property type="term" value="C:membrane"/>
    <property type="evidence" value="ECO:0007669"/>
    <property type="project" value="UniProtKB-SubCell"/>
</dbReference>
<dbReference type="GO" id="GO:0140359">
    <property type="term" value="F:ABC-type transporter activity"/>
    <property type="evidence" value="ECO:0007669"/>
    <property type="project" value="InterPro"/>
</dbReference>
<feature type="transmembrane region" description="Helical" evidence="10">
    <location>
        <begin position="609"/>
        <end position="631"/>
    </location>
</feature>
<feature type="transmembrane region" description="Helical" evidence="10">
    <location>
        <begin position="530"/>
        <end position="547"/>
    </location>
</feature>
<feature type="transmembrane region" description="Helical" evidence="10">
    <location>
        <begin position="1471"/>
        <end position="1491"/>
    </location>
</feature>
<proteinExistence type="inferred from homology"/>
<evidence type="ECO:0000256" key="9">
    <source>
        <dbReference type="SAM" id="MobiDB-lite"/>
    </source>
</evidence>
<feature type="region of interest" description="Disordered" evidence="9">
    <location>
        <begin position="1151"/>
        <end position="1174"/>
    </location>
</feature>
<dbReference type="InterPro" id="IPR010929">
    <property type="entry name" value="PDR_CDR_ABC"/>
</dbReference>
<dbReference type="Proteomes" id="UP000053664">
    <property type="component" value="Unassembled WGS sequence"/>
</dbReference>
<feature type="transmembrane region" description="Helical" evidence="10">
    <location>
        <begin position="1309"/>
        <end position="1333"/>
    </location>
</feature>
<evidence type="ECO:0000313" key="13">
    <source>
        <dbReference type="Proteomes" id="UP000053664"/>
    </source>
</evidence>
<dbReference type="InterPro" id="IPR034001">
    <property type="entry name" value="ABCG_PDR_1"/>
</dbReference>
<feature type="transmembrane region" description="Helical" evidence="10">
    <location>
        <begin position="1276"/>
        <end position="1297"/>
    </location>
</feature>
<feature type="compositionally biased region" description="Basic and acidic residues" evidence="9">
    <location>
        <begin position="14"/>
        <end position="35"/>
    </location>
</feature>
<dbReference type="Gene3D" id="3.40.50.300">
    <property type="entry name" value="P-loop containing nucleotide triphosphate hydrolases"/>
    <property type="match status" value="2"/>
</dbReference>
<feature type="domain" description="ABC transporter" evidence="11">
    <location>
        <begin position="860"/>
        <end position="1104"/>
    </location>
</feature>
<evidence type="ECO:0000256" key="1">
    <source>
        <dbReference type="ARBA" id="ARBA00004141"/>
    </source>
</evidence>
<dbReference type="InterPro" id="IPR043926">
    <property type="entry name" value="ABCG_dom"/>
</dbReference>
<feature type="transmembrane region" description="Helical" evidence="10">
    <location>
        <begin position="582"/>
        <end position="602"/>
    </location>
</feature>
<dbReference type="InterPro" id="IPR027417">
    <property type="entry name" value="P-loop_NTPase"/>
</dbReference>
<dbReference type="RefSeq" id="XP_007882486.1">
    <property type="nucleotide sequence ID" value="XM_007884295.1"/>
</dbReference>